<dbReference type="EMBL" id="CAADFE010000157">
    <property type="protein sequence ID" value="VFJ77986.1"/>
    <property type="molecule type" value="Genomic_DNA"/>
</dbReference>
<protein>
    <submittedName>
        <fullName evidence="3">Caspase domain-containing protein</fullName>
    </submittedName>
</protein>
<name>A0A450U446_9GAMM</name>
<dbReference type="PANTHER" id="PTHR48104">
    <property type="entry name" value="METACASPASE-4"/>
    <property type="match status" value="1"/>
</dbReference>
<organism evidence="3">
    <name type="scientific">Candidatus Kentrum sp. FW</name>
    <dbReference type="NCBI Taxonomy" id="2126338"/>
    <lineage>
        <taxon>Bacteria</taxon>
        <taxon>Pseudomonadati</taxon>
        <taxon>Pseudomonadota</taxon>
        <taxon>Gammaproteobacteria</taxon>
        <taxon>Candidatus Kentrum</taxon>
    </lineage>
</organism>
<dbReference type="SUPFAM" id="SSF52129">
    <property type="entry name" value="Caspase-like"/>
    <property type="match status" value="1"/>
</dbReference>
<dbReference type="GO" id="GO:0004197">
    <property type="term" value="F:cysteine-type endopeptidase activity"/>
    <property type="evidence" value="ECO:0007669"/>
    <property type="project" value="InterPro"/>
</dbReference>
<sequence length="671" mass="74589">MIKDIHLAAIFGLIAFMIMGMVANTTALADEEHKLALLVGINDYKYDKEYDKVRGISDLSGPKNDVEIMRGLLVDSFGFPDDAEHIRTLMDEQATRDGIIGAFKEHLIAKAKKDSIVVFHFSGHGSQLKDTKGEEGDKRDETIVTHDSAHGGDPKKYPNRDITDDEINQMLAKLTEITPNVTFIFDSCHSGTMSRGSGTPRIAVMDERPRPQYQPIFADVQVSEAETDNDDTIRSKGAKYALISGSTAKQFSYEKEMGQNNVSHGVMTWHFVKRIKEVGGDATYGEVMEEIRNRMKDEPNTQTPQLEGSEKDRFVFGTKSLVPEPFVSVLSVSKGGKKVTLDVGKIHGVTKGSVYEVYKPGTRSFGKEVKPIAKIKITVVKPITSKAKVVGPIGSKGIPDKARAVERQHNWPDAAFRVHFVGVDKSEILKGVRARLKGFNHIEEQHRDKDYDLLLEEGKGKQKGFVIMELGDSSRISRVAISGNDEDVDRVIEQVTHWAKWSNIRKIHNPKSRLDVEFEIESVDVEYADGSIPIFTEDEDFTISVTNKSDENIHLVLVDLSSDGSVTVAPLTEEDQYISPGQKKEYTFTAMLPEGLTRVRDKLKLFVTTEHSDFSPLAMKGLTRGKMKGSAVGNPLEKLLSNAAHGMTRGADKAVHPGNWTTVERTMEVRE</sequence>
<feature type="compositionally biased region" description="Basic and acidic residues" evidence="1">
    <location>
        <begin position="127"/>
        <end position="161"/>
    </location>
</feature>
<evidence type="ECO:0000259" key="2">
    <source>
        <dbReference type="Pfam" id="PF00656"/>
    </source>
</evidence>
<dbReference type="Pfam" id="PF00656">
    <property type="entry name" value="Peptidase_C14"/>
    <property type="match status" value="1"/>
</dbReference>
<evidence type="ECO:0000256" key="1">
    <source>
        <dbReference type="SAM" id="MobiDB-lite"/>
    </source>
</evidence>
<dbReference type="InterPro" id="IPR050452">
    <property type="entry name" value="Metacaspase"/>
</dbReference>
<dbReference type="InterPro" id="IPR011600">
    <property type="entry name" value="Pept_C14_caspase"/>
</dbReference>
<accession>A0A450U446</accession>
<dbReference type="GO" id="GO:0006508">
    <property type="term" value="P:proteolysis"/>
    <property type="evidence" value="ECO:0007669"/>
    <property type="project" value="InterPro"/>
</dbReference>
<feature type="domain" description="Peptidase C14 caspase" evidence="2">
    <location>
        <begin position="34"/>
        <end position="309"/>
    </location>
</feature>
<dbReference type="GO" id="GO:0005737">
    <property type="term" value="C:cytoplasm"/>
    <property type="evidence" value="ECO:0007669"/>
    <property type="project" value="TreeGrafter"/>
</dbReference>
<dbReference type="InterPro" id="IPR029030">
    <property type="entry name" value="Caspase-like_dom_sf"/>
</dbReference>
<proteinExistence type="predicted"/>
<gene>
    <name evidence="3" type="ORF">BECKFW1821C_GA0114237_11571</name>
</gene>
<dbReference type="Gene3D" id="3.40.50.1460">
    <property type="match status" value="1"/>
</dbReference>
<evidence type="ECO:0000313" key="3">
    <source>
        <dbReference type="EMBL" id="VFJ77986.1"/>
    </source>
</evidence>
<dbReference type="PANTHER" id="PTHR48104:SF30">
    <property type="entry name" value="METACASPASE-1"/>
    <property type="match status" value="1"/>
</dbReference>
<dbReference type="AlphaFoldDB" id="A0A450U446"/>
<reference evidence="3" key="1">
    <citation type="submission" date="2019-02" db="EMBL/GenBank/DDBJ databases">
        <authorList>
            <person name="Gruber-Vodicka R. H."/>
            <person name="Seah K. B. B."/>
        </authorList>
    </citation>
    <scope>NUCLEOTIDE SEQUENCE</scope>
    <source>
        <strain evidence="3">BECK_BZ131</strain>
    </source>
</reference>
<feature type="region of interest" description="Disordered" evidence="1">
    <location>
        <begin position="126"/>
        <end position="161"/>
    </location>
</feature>